<keyword evidence="2" id="KW-1185">Reference proteome</keyword>
<name>A0A1G7ZXQ3_9FIRM</name>
<dbReference type="STRING" id="1121419.SAMN05443529_11040"/>
<dbReference type="EMBL" id="FNCP01000010">
    <property type="protein sequence ID" value="SDH13423.1"/>
    <property type="molecule type" value="Genomic_DNA"/>
</dbReference>
<gene>
    <name evidence="1" type="ORF">SAMN05443529_11040</name>
</gene>
<organism evidence="1 2">
    <name type="scientific">Desulfosporosinus hippei DSM 8344</name>
    <dbReference type="NCBI Taxonomy" id="1121419"/>
    <lineage>
        <taxon>Bacteria</taxon>
        <taxon>Bacillati</taxon>
        <taxon>Bacillota</taxon>
        <taxon>Clostridia</taxon>
        <taxon>Eubacteriales</taxon>
        <taxon>Desulfitobacteriaceae</taxon>
        <taxon>Desulfosporosinus</taxon>
    </lineage>
</organism>
<sequence length="124" mass="13949">MFANMTYGVAWSLYLPKGNKMEVEIRGERFLDFLTRAKTELQEGLTRAKTVSSSFRTRLRVPPLAHWTVRERVRTSGYSWPHAMPFVAHAALGTSCSVACEPAARYGDANRRCSPYRGFTDASA</sequence>
<dbReference type="Proteomes" id="UP000198656">
    <property type="component" value="Unassembled WGS sequence"/>
</dbReference>
<evidence type="ECO:0000313" key="1">
    <source>
        <dbReference type="EMBL" id="SDH13423.1"/>
    </source>
</evidence>
<accession>A0A1G7ZXQ3</accession>
<proteinExistence type="predicted"/>
<protein>
    <submittedName>
        <fullName evidence="1">Uncharacterized protein</fullName>
    </submittedName>
</protein>
<dbReference type="AlphaFoldDB" id="A0A1G7ZXQ3"/>
<reference evidence="2" key="1">
    <citation type="submission" date="2016-10" db="EMBL/GenBank/DDBJ databases">
        <authorList>
            <person name="Varghese N."/>
            <person name="Submissions S."/>
        </authorList>
    </citation>
    <scope>NUCLEOTIDE SEQUENCE [LARGE SCALE GENOMIC DNA]</scope>
    <source>
        <strain evidence="2">DSM 8344</strain>
    </source>
</reference>
<evidence type="ECO:0000313" key="2">
    <source>
        <dbReference type="Proteomes" id="UP000198656"/>
    </source>
</evidence>